<name>A0A8J5X545_ZIZPA</name>
<evidence type="ECO:0000256" key="1">
    <source>
        <dbReference type="SAM" id="MobiDB-lite"/>
    </source>
</evidence>
<accession>A0A8J5X545</accession>
<evidence type="ECO:0000313" key="2">
    <source>
        <dbReference type="EMBL" id="KAG8097657.1"/>
    </source>
</evidence>
<protein>
    <submittedName>
        <fullName evidence="2">Uncharacterized protein</fullName>
    </submittedName>
</protein>
<comment type="caution">
    <text evidence="2">The sequence shown here is derived from an EMBL/GenBank/DDBJ whole genome shotgun (WGS) entry which is preliminary data.</text>
</comment>
<reference evidence="2" key="1">
    <citation type="journal article" date="2021" name="bioRxiv">
        <title>Whole Genome Assembly and Annotation of Northern Wild Rice, Zizania palustris L., Supports a Whole Genome Duplication in the Zizania Genus.</title>
        <authorList>
            <person name="Haas M."/>
            <person name="Kono T."/>
            <person name="Macchietto M."/>
            <person name="Millas R."/>
            <person name="McGilp L."/>
            <person name="Shao M."/>
            <person name="Duquette J."/>
            <person name="Hirsch C.N."/>
            <person name="Kimball J."/>
        </authorList>
    </citation>
    <scope>NUCLEOTIDE SEQUENCE</scope>
    <source>
        <tissue evidence="2">Fresh leaf tissue</tissue>
    </source>
</reference>
<sequence>MMVSPSTVDYPECGGGGGDVDGGGRRLEPSKQARLESAPRGHLRVRGGASTRHRIANSVTPFISRIAPSDTYMVWKRDTNLCSNMTLAGFNVFKI</sequence>
<dbReference type="PANTHER" id="PTHR12447">
    <property type="entry name" value="ANKYRIN REPEAT DOMAIN-CONTAINING PROTEIN 13"/>
    <property type="match status" value="1"/>
</dbReference>
<feature type="region of interest" description="Disordered" evidence="1">
    <location>
        <begin position="1"/>
        <end position="48"/>
    </location>
</feature>
<feature type="compositionally biased region" description="Basic and acidic residues" evidence="1">
    <location>
        <begin position="22"/>
        <end position="39"/>
    </location>
</feature>
<dbReference type="InterPro" id="IPR021832">
    <property type="entry name" value="ANKRD13"/>
</dbReference>
<gene>
    <name evidence="2" type="ORF">GUJ93_ZPchr0013g35104</name>
</gene>
<dbReference type="PANTHER" id="PTHR12447:SF35">
    <property type="entry name" value="ANKYRIN REPEAT FAMILY PROTEIN"/>
    <property type="match status" value="1"/>
</dbReference>
<dbReference type="AlphaFoldDB" id="A0A8J5X545"/>
<dbReference type="GO" id="GO:0005737">
    <property type="term" value="C:cytoplasm"/>
    <property type="evidence" value="ECO:0007669"/>
    <property type="project" value="TreeGrafter"/>
</dbReference>
<organism evidence="2 3">
    <name type="scientific">Zizania palustris</name>
    <name type="common">Northern wild rice</name>
    <dbReference type="NCBI Taxonomy" id="103762"/>
    <lineage>
        <taxon>Eukaryota</taxon>
        <taxon>Viridiplantae</taxon>
        <taxon>Streptophyta</taxon>
        <taxon>Embryophyta</taxon>
        <taxon>Tracheophyta</taxon>
        <taxon>Spermatophyta</taxon>
        <taxon>Magnoliopsida</taxon>
        <taxon>Liliopsida</taxon>
        <taxon>Poales</taxon>
        <taxon>Poaceae</taxon>
        <taxon>BOP clade</taxon>
        <taxon>Oryzoideae</taxon>
        <taxon>Oryzeae</taxon>
        <taxon>Zizaniinae</taxon>
        <taxon>Zizania</taxon>
    </lineage>
</organism>
<dbReference type="OrthoDB" id="1585644at2759"/>
<evidence type="ECO:0000313" key="3">
    <source>
        <dbReference type="Proteomes" id="UP000729402"/>
    </source>
</evidence>
<dbReference type="Proteomes" id="UP000729402">
    <property type="component" value="Unassembled WGS sequence"/>
</dbReference>
<reference evidence="2" key="2">
    <citation type="submission" date="2021-02" db="EMBL/GenBank/DDBJ databases">
        <authorList>
            <person name="Kimball J.A."/>
            <person name="Haas M.W."/>
            <person name="Macchietto M."/>
            <person name="Kono T."/>
            <person name="Duquette J."/>
            <person name="Shao M."/>
        </authorList>
    </citation>
    <scope>NUCLEOTIDE SEQUENCE</scope>
    <source>
        <tissue evidence="2">Fresh leaf tissue</tissue>
    </source>
</reference>
<keyword evidence="3" id="KW-1185">Reference proteome</keyword>
<dbReference type="EMBL" id="JAAALK010000079">
    <property type="protein sequence ID" value="KAG8097657.1"/>
    <property type="molecule type" value="Genomic_DNA"/>
</dbReference>
<proteinExistence type="predicted"/>